<dbReference type="RefSeq" id="WP_069585583.1">
    <property type="nucleotide sequence ID" value="NZ_LMVM01000012.1"/>
</dbReference>
<dbReference type="EMBL" id="LMVM01000012">
    <property type="protein sequence ID" value="PAV04886.1"/>
    <property type="molecule type" value="Genomic_DNA"/>
</dbReference>
<protein>
    <submittedName>
        <fullName evidence="2">Uncharacterized protein</fullName>
    </submittedName>
</protein>
<feature type="transmembrane region" description="Helical" evidence="1">
    <location>
        <begin position="7"/>
        <end position="26"/>
    </location>
</feature>
<reference evidence="2 3" key="1">
    <citation type="journal article" date="2017" name="BMC Genomics">
        <title>Genomic analysis of methanogenic archaea reveals a shift towards energy conservation.</title>
        <authorList>
            <person name="Gilmore S.P."/>
            <person name="Henske J.K."/>
            <person name="Sexton J.A."/>
            <person name="Solomon K.V."/>
            <person name="Seppala S."/>
            <person name="Yoo J.I."/>
            <person name="Huyett L.M."/>
            <person name="Pressman A."/>
            <person name="Cogan J.Z."/>
            <person name="Kivenson V."/>
            <person name="Peng X."/>
            <person name="Tan Y."/>
            <person name="Valentine D.L."/>
            <person name="O'Malley M.A."/>
        </authorList>
    </citation>
    <scope>NUCLEOTIDE SEQUENCE [LARGE SCALE GENOMIC DNA]</scope>
    <source>
        <strain evidence="2 3">M.o.H.</strain>
    </source>
</reference>
<accession>A0A2A2H6E0</accession>
<organism evidence="2 3">
    <name type="scientific">Methanobacterium bryantii</name>
    <dbReference type="NCBI Taxonomy" id="2161"/>
    <lineage>
        <taxon>Archaea</taxon>
        <taxon>Methanobacteriati</taxon>
        <taxon>Methanobacteriota</taxon>
        <taxon>Methanomada group</taxon>
        <taxon>Methanobacteria</taxon>
        <taxon>Methanobacteriales</taxon>
        <taxon>Methanobacteriaceae</taxon>
        <taxon>Methanobacterium</taxon>
    </lineage>
</organism>
<keyword evidence="1" id="KW-0472">Membrane</keyword>
<dbReference type="AlphaFoldDB" id="A0A2A2H6E0"/>
<evidence type="ECO:0000256" key="1">
    <source>
        <dbReference type="SAM" id="Phobius"/>
    </source>
</evidence>
<evidence type="ECO:0000313" key="2">
    <source>
        <dbReference type="EMBL" id="PAV04886.1"/>
    </source>
</evidence>
<keyword evidence="3" id="KW-1185">Reference proteome</keyword>
<proteinExistence type="predicted"/>
<keyword evidence="1" id="KW-1133">Transmembrane helix</keyword>
<dbReference type="Proteomes" id="UP000217784">
    <property type="component" value="Unassembled WGS sequence"/>
</dbReference>
<sequence>MDRKKLLIAGSLTGIIIVILSMGLVISPNSTPIKNLTSINSTASSLTENGLIFDNSTPEATAISIARLNEGASGFGKGNGITTNATLTNDRQYWIVNMHEEGYNDWIVTIDAKTLMSKKNGGMEKPVNTWRSLDELKANFIAEIQSGSGIDFDRPYKTTLEGKTVWKIPLYNIMSSKRELYGYVYVDLTTGKSKNIDLLGRTEGWKTLKEIDDSINTMYDVGPTPFKDALRDLYPE</sequence>
<comment type="caution">
    <text evidence="2">The sequence shown here is derived from an EMBL/GenBank/DDBJ whole genome shotgun (WGS) entry which is preliminary data.</text>
</comment>
<name>A0A2A2H6E0_METBR</name>
<gene>
    <name evidence="2" type="ORF">ASJ80_11295</name>
</gene>
<dbReference type="OrthoDB" id="72633at2157"/>
<evidence type="ECO:0000313" key="3">
    <source>
        <dbReference type="Proteomes" id="UP000217784"/>
    </source>
</evidence>
<keyword evidence="1" id="KW-0812">Transmembrane</keyword>